<comment type="subcellular location">
    <subcellularLocation>
        <location evidence="4">Cytoplasm</location>
    </subcellularLocation>
</comment>
<dbReference type="EC" id="2.1.1.170" evidence="4"/>
<evidence type="ECO:0000256" key="2">
    <source>
        <dbReference type="ARBA" id="ARBA00022679"/>
    </source>
</evidence>
<dbReference type="GO" id="GO:0008168">
    <property type="term" value="F:methyltransferase activity"/>
    <property type="evidence" value="ECO:0007669"/>
    <property type="project" value="UniProtKB-KW"/>
</dbReference>
<name>A0ABS6XKI9_9SPHN</name>
<dbReference type="HAMAP" id="MF_00074">
    <property type="entry name" value="16SrRNA_methyltr_G"/>
    <property type="match status" value="1"/>
</dbReference>
<dbReference type="InterPro" id="IPR003682">
    <property type="entry name" value="rRNA_ssu_MeTfrase_G"/>
</dbReference>
<comment type="catalytic activity">
    <reaction evidence="4">
        <text>guanosine(527) in 16S rRNA + S-adenosyl-L-methionine = N(7)-methylguanosine(527) in 16S rRNA + S-adenosyl-L-homocysteine</text>
        <dbReference type="Rhea" id="RHEA:42732"/>
        <dbReference type="Rhea" id="RHEA-COMP:10209"/>
        <dbReference type="Rhea" id="RHEA-COMP:10210"/>
        <dbReference type="ChEBI" id="CHEBI:57856"/>
        <dbReference type="ChEBI" id="CHEBI:59789"/>
        <dbReference type="ChEBI" id="CHEBI:74269"/>
        <dbReference type="ChEBI" id="CHEBI:74480"/>
        <dbReference type="EC" id="2.1.1.170"/>
    </reaction>
</comment>
<keyword evidence="4" id="KW-0698">rRNA processing</keyword>
<comment type="function">
    <text evidence="4">Specifically methylates the N7 position of guanine in position 527 of 16S rRNA.</text>
</comment>
<evidence type="ECO:0000313" key="5">
    <source>
        <dbReference type="EMBL" id="MBW4330716.1"/>
    </source>
</evidence>
<dbReference type="PANTHER" id="PTHR31760:SF0">
    <property type="entry name" value="S-ADENOSYL-L-METHIONINE-DEPENDENT METHYLTRANSFERASES SUPERFAMILY PROTEIN"/>
    <property type="match status" value="1"/>
</dbReference>
<protein>
    <recommendedName>
        <fullName evidence="4">Ribosomal RNA small subunit methyltransferase G</fullName>
        <ecNumber evidence="4">2.1.1.170</ecNumber>
    </recommendedName>
    <alternativeName>
        <fullName evidence="4">16S rRNA 7-methylguanosine methyltransferase</fullName>
        <shortName evidence="4">16S rRNA m7G methyltransferase</shortName>
    </alternativeName>
</protein>
<dbReference type="RefSeq" id="WP_219237826.1">
    <property type="nucleotide sequence ID" value="NZ_JAHWZX010000005.1"/>
</dbReference>
<proteinExistence type="inferred from homology"/>
<evidence type="ECO:0000256" key="1">
    <source>
        <dbReference type="ARBA" id="ARBA00022603"/>
    </source>
</evidence>
<reference evidence="5 6" key="1">
    <citation type="submission" date="2021-07" db="EMBL/GenBank/DDBJ databases">
        <title>Stakelama flava sp. nov., a novel endophytic bacterium isolated from branch of Kandelia candel.</title>
        <authorList>
            <person name="Tuo L."/>
        </authorList>
    </citation>
    <scope>NUCLEOTIDE SEQUENCE [LARGE SCALE GENOMIC DNA]</scope>
    <source>
        <strain evidence="5 6">CBK3Z-3</strain>
    </source>
</reference>
<organism evidence="5 6">
    <name type="scientific">Stakelama flava</name>
    <dbReference type="NCBI Taxonomy" id="2860338"/>
    <lineage>
        <taxon>Bacteria</taxon>
        <taxon>Pseudomonadati</taxon>
        <taxon>Pseudomonadota</taxon>
        <taxon>Alphaproteobacteria</taxon>
        <taxon>Sphingomonadales</taxon>
        <taxon>Sphingomonadaceae</taxon>
        <taxon>Stakelama</taxon>
    </lineage>
</organism>
<feature type="binding site" evidence="4">
    <location>
        <position position="81"/>
    </location>
    <ligand>
        <name>S-adenosyl-L-methionine</name>
        <dbReference type="ChEBI" id="CHEBI:59789"/>
    </ligand>
</feature>
<keyword evidence="1 4" id="KW-0489">Methyltransferase</keyword>
<dbReference type="Pfam" id="PF02527">
    <property type="entry name" value="GidB"/>
    <property type="match status" value="1"/>
</dbReference>
<comment type="caution">
    <text evidence="5">The sequence shown here is derived from an EMBL/GenBank/DDBJ whole genome shotgun (WGS) entry which is preliminary data.</text>
</comment>
<keyword evidence="3 4" id="KW-0949">S-adenosyl-L-methionine</keyword>
<evidence type="ECO:0000313" key="6">
    <source>
        <dbReference type="Proteomes" id="UP001197214"/>
    </source>
</evidence>
<dbReference type="EMBL" id="JAHWZX010000005">
    <property type="protein sequence ID" value="MBW4330716.1"/>
    <property type="molecule type" value="Genomic_DNA"/>
</dbReference>
<comment type="similarity">
    <text evidence="4">Belongs to the methyltransferase superfamily. RNA methyltransferase RsmG family.</text>
</comment>
<dbReference type="PIRSF" id="PIRSF003078">
    <property type="entry name" value="GidB"/>
    <property type="match status" value="1"/>
</dbReference>
<comment type="caution">
    <text evidence="4">Lacks conserved residue(s) required for the propagation of feature annotation.</text>
</comment>
<dbReference type="NCBIfam" id="TIGR00138">
    <property type="entry name" value="rsmG_gidB"/>
    <property type="match status" value="1"/>
</dbReference>
<dbReference type="CDD" id="cd02440">
    <property type="entry name" value="AdoMet_MTases"/>
    <property type="match status" value="1"/>
</dbReference>
<keyword evidence="4" id="KW-0963">Cytoplasm</keyword>
<feature type="binding site" evidence="4">
    <location>
        <position position="139"/>
    </location>
    <ligand>
        <name>S-adenosyl-L-methionine</name>
        <dbReference type="ChEBI" id="CHEBI:59789"/>
    </ligand>
</feature>
<keyword evidence="2 4" id="KW-0808">Transferase</keyword>
<sequence length="206" mass="23144">MKEPAARHWIRERFGVSRETTLEKYADLLVAENERQNLIAKSTIAFLWSRHFVDSAQLIAHGKACNVENATWMDIGSGAGLPGLVLAVLQNNPILLVEPRKKRVEFLSNVVSLLKLDHVKVVHQRVETVQQSADVITARAVASLPQLFEDALHCAHKSTCWVLPKGKSADVEVEEARKTWQGVFHVEHSITDPQSHIVIAREVRPR</sequence>
<dbReference type="PANTHER" id="PTHR31760">
    <property type="entry name" value="S-ADENOSYL-L-METHIONINE-DEPENDENT METHYLTRANSFERASES SUPERFAMILY PROTEIN"/>
    <property type="match status" value="1"/>
</dbReference>
<accession>A0ABS6XKI9</accession>
<evidence type="ECO:0000256" key="4">
    <source>
        <dbReference type="HAMAP-Rule" id="MF_00074"/>
    </source>
</evidence>
<dbReference type="GO" id="GO:0032259">
    <property type="term" value="P:methylation"/>
    <property type="evidence" value="ECO:0007669"/>
    <property type="project" value="UniProtKB-KW"/>
</dbReference>
<feature type="binding site" evidence="4">
    <location>
        <position position="76"/>
    </location>
    <ligand>
        <name>S-adenosyl-L-methionine</name>
        <dbReference type="ChEBI" id="CHEBI:59789"/>
    </ligand>
</feature>
<keyword evidence="6" id="KW-1185">Reference proteome</keyword>
<gene>
    <name evidence="4 5" type="primary">rsmG</name>
    <name evidence="5" type="ORF">KY084_07465</name>
</gene>
<dbReference type="Proteomes" id="UP001197214">
    <property type="component" value="Unassembled WGS sequence"/>
</dbReference>
<evidence type="ECO:0000256" key="3">
    <source>
        <dbReference type="ARBA" id="ARBA00022691"/>
    </source>
</evidence>
<feature type="binding site" evidence="4">
    <location>
        <begin position="126"/>
        <end position="127"/>
    </location>
    <ligand>
        <name>S-adenosyl-L-methionine</name>
        <dbReference type="ChEBI" id="CHEBI:59789"/>
    </ligand>
</feature>